<feature type="transmembrane region" description="Helical" evidence="5">
    <location>
        <begin position="216"/>
        <end position="232"/>
    </location>
</feature>
<evidence type="ECO:0000256" key="2">
    <source>
        <dbReference type="ARBA" id="ARBA00022692"/>
    </source>
</evidence>
<feature type="transmembrane region" description="Helical" evidence="5">
    <location>
        <begin position="28"/>
        <end position="49"/>
    </location>
</feature>
<feature type="transmembrane region" description="Helical" evidence="5">
    <location>
        <begin position="424"/>
        <end position="441"/>
    </location>
</feature>
<evidence type="ECO:0000256" key="3">
    <source>
        <dbReference type="ARBA" id="ARBA00022989"/>
    </source>
</evidence>
<dbReference type="Proteomes" id="UP000824334">
    <property type="component" value="Chromosome"/>
</dbReference>
<dbReference type="PANTHER" id="PTHR37422">
    <property type="entry name" value="TEICHURONIC ACID BIOSYNTHESIS PROTEIN TUAE"/>
    <property type="match status" value="1"/>
</dbReference>
<feature type="transmembrane region" description="Helical" evidence="5">
    <location>
        <begin position="238"/>
        <end position="256"/>
    </location>
</feature>
<evidence type="ECO:0000256" key="1">
    <source>
        <dbReference type="ARBA" id="ARBA00004141"/>
    </source>
</evidence>
<feature type="transmembrane region" description="Helical" evidence="5">
    <location>
        <begin position="123"/>
        <end position="143"/>
    </location>
</feature>
<comment type="subcellular location">
    <subcellularLocation>
        <location evidence="1">Membrane</location>
        <topology evidence="1">Multi-pass membrane protein</topology>
    </subcellularLocation>
</comment>
<feature type="transmembrane region" description="Helical" evidence="5">
    <location>
        <begin position="150"/>
        <end position="170"/>
    </location>
</feature>
<keyword evidence="2 5" id="KW-0812">Transmembrane</keyword>
<evidence type="ECO:0000313" key="8">
    <source>
        <dbReference type="Proteomes" id="UP000824334"/>
    </source>
</evidence>
<dbReference type="RefSeq" id="WP_219353856.1">
    <property type="nucleotide sequence ID" value="NZ_CP080034.1"/>
</dbReference>
<evidence type="ECO:0000256" key="5">
    <source>
        <dbReference type="SAM" id="Phobius"/>
    </source>
</evidence>
<feature type="transmembrane region" description="Helical" evidence="5">
    <location>
        <begin position="400"/>
        <end position="418"/>
    </location>
</feature>
<dbReference type="Pfam" id="PF04932">
    <property type="entry name" value="Wzy_C"/>
    <property type="match status" value="1"/>
</dbReference>
<feature type="transmembrane region" description="Helical" evidence="5">
    <location>
        <begin position="263"/>
        <end position="283"/>
    </location>
</feature>
<dbReference type="GeneID" id="94374470"/>
<feature type="transmembrane region" description="Helical" evidence="5">
    <location>
        <begin position="367"/>
        <end position="388"/>
    </location>
</feature>
<dbReference type="InterPro" id="IPR007016">
    <property type="entry name" value="O-antigen_ligase-rel_domated"/>
</dbReference>
<dbReference type="PANTHER" id="PTHR37422:SF13">
    <property type="entry name" value="LIPOPOLYSACCHARIDE BIOSYNTHESIS PROTEIN PA4999-RELATED"/>
    <property type="match status" value="1"/>
</dbReference>
<organism evidence="7 8">
    <name type="scientific">Brevundimonas nasdae</name>
    <dbReference type="NCBI Taxonomy" id="172043"/>
    <lineage>
        <taxon>Bacteria</taxon>
        <taxon>Pseudomonadati</taxon>
        <taxon>Pseudomonadota</taxon>
        <taxon>Alphaproteobacteria</taxon>
        <taxon>Caulobacterales</taxon>
        <taxon>Caulobacteraceae</taxon>
        <taxon>Brevundimonas</taxon>
    </lineage>
</organism>
<feature type="transmembrane region" description="Helical" evidence="5">
    <location>
        <begin position="69"/>
        <end position="87"/>
    </location>
</feature>
<keyword evidence="4 5" id="KW-0472">Membrane</keyword>
<evidence type="ECO:0000259" key="6">
    <source>
        <dbReference type="Pfam" id="PF04932"/>
    </source>
</evidence>
<protein>
    <submittedName>
        <fullName evidence="7">O-antigen ligase family protein</fullName>
    </submittedName>
</protein>
<feature type="transmembrane region" description="Helical" evidence="5">
    <location>
        <begin position="190"/>
        <end position="207"/>
    </location>
</feature>
<name>A0ABX8TJ86_9CAUL</name>
<feature type="transmembrane region" description="Helical" evidence="5">
    <location>
        <begin position="99"/>
        <end position="117"/>
    </location>
</feature>
<dbReference type="EMBL" id="CP080034">
    <property type="protein sequence ID" value="QYC11226.1"/>
    <property type="molecule type" value="Genomic_DNA"/>
</dbReference>
<reference evidence="7 8" key="1">
    <citation type="submission" date="2021-07" db="EMBL/GenBank/DDBJ databases">
        <title>Isolation and characterization of bacteria from a gold mining with a capacity of golden bioaccumulation.</title>
        <authorList>
            <person name="Yang X.J."/>
        </authorList>
    </citation>
    <scope>NUCLEOTIDE SEQUENCE [LARGE SCALE GENOMIC DNA]</scope>
    <source>
        <strain evidence="7 8">Au29</strain>
    </source>
</reference>
<keyword evidence="3 5" id="KW-1133">Transmembrane helix</keyword>
<sequence length="448" mass="48886">MTGTSVKEDWLGRIDAVQEARGRQADQVLALWAGAVLVLMLLYICIGPNPYQHDITLDPLTGGAETSPINRLIWLGLLGLSAPILWFRRADLPGMALRLLPLLILFGWFALTTRWALDPAVSTRRLILYVVNLLICIAITIGLKDSRRLHLALAVGCAILVAIDLASWAVMPGISMTDLGLAAIHSHKNTLGAVMLLSGFVCGAYAWSRETWKARLFWWAVTFLSVVLLVASQSKTSLGLFAALVSATPVIVVIMAQRRIIRYGLMVLGALIAASLVFGWLAFCYMTAADPWAPFAGITFTQRTDVWAFVWDEFVKRPIRGWGFGGFWDIDPGVQPSLQTDAWFAQPDAFTNEAHNGFLDLAVTTGLVGLVGSVVILFRWLGGGLALIGQTVGGPQHQAFGAALVLGVFPLMVFGHNFMESSYFTANSIFGTVLLLLGIEIERRFIRA</sequence>
<keyword evidence="8" id="KW-1185">Reference proteome</keyword>
<feature type="domain" description="O-antigen ligase-related" evidence="6">
    <location>
        <begin position="221"/>
        <end position="371"/>
    </location>
</feature>
<proteinExistence type="predicted"/>
<evidence type="ECO:0000256" key="4">
    <source>
        <dbReference type="ARBA" id="ARBA00023136"/>
    </source>
</evidence>
<gene>
    <name evidence="7" type="ORF">KWG56_04270</name>
</gene>
<accession>A0ABX8TJ86</accession>
<evidence type="ECO:0000313" key="7">
    <source>
        <dbReference type="EMBL" id="QYC11226.1"/>
    </source>
</evidence>
<dbReference type="InterPro" id="IPR051533">
    <property type="entry name" value="WaaL-like"/>
</dbReference>
<dbReference type="GO" id="GO:0016874">
    <property type="term" value="F:ligase activity"/>
    <property type="evidence" value="ECO:0007669"/>
    <property type="project" value="UniProtKB-KW"/>
</dbReference>
<keyword evidence="7" id="KW-0436">Ligase</keyword>